<keyword evidence="2" id="KW-0472">Membrane</keyword>
<dbReference type="GeneID" id="95682152"/>
<proteinExistence type="predicted"/>
<dbReference type="InterPro" id="IPR046314">
    <property type="entry name" value="DUF6466"/>
</dbReference>
<reference evidence="3 4" key="1">
    <citation type="submission" date="2017-09" db="EMBL/GenBank/DDBJ databases">
        <title>Bacterial strain isolated from the female urinary microbiota.</title>
        <authorList>
            <person name="Thomas-White K."/>
            <person name="Kumar N."/>
            <person name="Forster S."/>
            <person name="Putonti C."/>
            <person name="Lawley T."/>
            <person name="Wolfe A.J."/>
        </authorList>
    </citation>
    <scope>NUCLEOTIDE SEQUENCE [LARGE SCALE GENOMIC DNA]</scope>
    <source>
        <strain evidence="3 4">UMB0411</strain>
    </source>
</reference>
<dbReference type="RefSeq" id="WP_102155209.1">
    <property type="nucleotide sequence ID" value="NZ_CP083176.1"/>
</dbReference>
<feature type="compositionally biased region" description="Basic and acidic residues" evidence="1">
    <location>
        <begin position="153"/>
        <end position="166"/>
    </location>
</feature>
<dbReference type="EMBL" id="PNGY01000001">
    <property type="protein sequence ID" value="PMC54808.1"/>
    <property type="molecule type" value="Genomic_DNA"/>
</dbReference>
<dbReference type="Pfam" id="PF20070">
    <property type="entry name" value="DUF6466"/>
    <property type="match status" value="1"/>
</dbReference>
<feature type="compositionally biased region" description="Low complexity" evidence="1">
    <location>
        <begin position="167"/>
        <end position="176"/>
    </location>
</feature>
<feature type="region of interest" description="Disordered" evidence="1">
    <location>
        <begin position="106"/>
        <end position="196"/>
    </location>
</feature>
<keyword evidence="2" id="KW-0812">Transmembrane</keyword>
<evidence type="ECO:0000256" key="2">
    <source>
        <dbReference type="SAM" id="Phobius"/>
    </source>
</evidence>
<accession>A0A9X7FES9</accession>
<keyword evidence="2" id="KW-1133">Transmembrane helix</keyword>
<name>A0A9X7FES9_9BIFI</name>
<dbReference type="Proteomes" id="UP000235293">
    <property type="component" value="Unassembled WGS sequence"/>
</dbReference>
<evidence type="ECO:0000313" key="3">
    <source>
        <dbReference type="EMBL" id="PMC54808.1"/>
    </source>
</evidence>
<protein>
    <submittedName>
        <fullName evidence="3">Cell surface protein</fullName>
    </submittedName>
</protein>
<feature type="compositionally biased region" description="Basic and acidic residues" evidence="1">
    <location>
        <begin position="178"/>
        <end position="196"/>
    </location>
</feature>
<dbReference type="AlphaFoldDB" id="A0A9X7FES9"/>
<feature type="transmembrane region" description="Helical" evidence="2">
    <location>
        <begin position="12"/>
        <end position="32"/>
    </location>
</feature>
<evidence type="ECO:0000256" key="1">
    <source>
        <dbReference type="SAM" id="MobiDB-lite"/>
    </source>
</evidence>
<gene>
    <name evidence="3" type="ORF">CJ213_01320</name>
</gene>
<comment type="caution">
    <text evidence="3">The sequence shown here is derived from an EMBL/GenBank/DDBJ whole genome shotgun (WGS) entry which is preliminary data.</text>
</comment>
<evidence type="ECO:0000313" key="4">
    <source>
        <dbReference type="Proteomes" id="UP000235293"/>
    </source>
</evidence>
<sequence length="196" mass="22625">MKHMSSRTIIRIVTFLFLIIAIFVAYFAIVNWRAQYAYNTATDSLISNIKSAKSIDSDKNVLLTQQQQTDAQFDDAKSQEMILLPQLRNSIDKNAELSRKLTEKLKQNQNNTNKQQKPKKHNNHFKNDNSNNSSKDKKQSDSSKPQLSNAQRNKVENLLKQNDHVDSQSSQNQEDQQGLEKTEKRTKTDESSNKPW</sequence>
<organism evidence="3 4">
    <name type="scientific">Gardnerella swidsinskii</name>
    <dbReference type="NCBI Taxonomy" id="2792979"/>
    <lineage>
        <taxon>Bacteria</taxon>
        <taxon>Bacillati</taxon>
        <taxon>Actinomycetota</taxon>
        <taxon>Actinomycetes</taxon>
        <taxon>Bifidobacteriales</taxon>
        <taxon>Bifidobacteriaceae</taxon>
        <taxon>Gardnerella</taxon>
    </lineage>
</organism>